<dbReference type="InterPro" id="IPR006311">
    <property type="entry name" value="TAT_signal"/>
</dbReference>
<dbReference type="OrthoDB" id="7189263at2"/>
<accession>A0A2T7BGS2</accession>
<dbReference type="EMBL" id="QCYK01000002">
    <property type="protein sequence ID" value="PUZ25433.1"/>
    <property type="molecule type" value="Genomic_DNA"/>
</dbReference>
<proteinExistence type="predicted"/>
<organism evidence="3 4">
    <name type="scientific">Chitinophaga parva</name>
    <dbReference type="NCBI Taxonomy" id="2169414"/>
    <lineage>
        <taxon>Bacteria</taxon>
        <taxon>Pseudomonadati</taxon>
        <taxon>Bacteroidota</taxon>
        <taxon>Chitinophagia</taxon>
        <taxon>Chitinophagales</taxon>
        <taxon>Chitinophagaceae</taxon>
        <taxon>Chitinophaga</taxon>
    </lineage>
</organism>
<dbReference type="Gene3D" id="3.30.70.100">
    <property type="match status" value="1"/>
</dbReference>
<dbReference type="PROSITE" id="PS51318">
    <property type="entry name" value="TAT"/>
    <property type="match status" value="1"/>
</dbReference>
<dbReference type="Pfam" id="PF07876">
    <property type="entry name" value="Dabb"/>
    <property type="match status" value="1"/>
</dbReference>
<dbReference type="InterPro" id="IPR013097">
    <property type="entry name" value="Dabb"/>
</dbReference>
<feature type="signal peptide" evidence="1">
    <location>
        <begin position="1"/>
        <end position="23"/>
    </location>
</feature>
<dbReference type="SUPFAM" id="SSF54909">
    <property type="entry name" value="Dimeric alpha+beta barrel"/>
    <property type="match status" value="1"/>
</dbReference>
<gene>
    <name evidence="3" type="ORF">DCC81_14175</name>
</gene>
<evidence type="ECO:0000256" key="1">
    <source>
        <dbReference type="SAM" id="SignalP"/>
    </source>
</evidence>
<dbReference type="SMART" id="SM00886">
    <property type="entry name" value="Dabb"/>
    <property type="match status" value="1"/>
</dbReference>
<keyword evidence="1" id="KW-0732">Signal</keyword>
<feature type="domain" description="Stress-response A/B barrel" evidence="2">
    <location>
        <begin position="36"/>
        <end position="132"/>
    </location>
</feature>
<dbReference type="RefSeq" id="WP_108687272.1">
    <property type="nucleotide sequence ID" value="NZ_QCYK01000002.1"/>
</dbReference>
<evidence type="ECO:0000313" key="4">
    <source>
        <dbReference type="Proteomes" id="UP000244450"/>
    </source>
</evidence>
<comment type="caution">
    <text evidence="3">The sequence shown here is derived from an EMBL/GenBank/DDBJ whole genome shotgun (WGS) entry which is preliminary data.</text>
</comment>
<dbReference type="Proteomes" id="UP000244450">
    <property type="component" value="Unassembled WGS sequence"/>
</dbReference>
<reference evidence="3 4" key="1">
    <citation type="submission" date="2018-04" db="EMBL/GenBank/DDBJ databases">
        <title>Chitinophaga fuyangensis sp. nov., isolated from soil in a chemical factory.</title>
        <authorList>
            <person name="Chen K."/>
        </authorList>
    </citation>
    <scope>NUCLEOTIDE SEQUENCE [LARGE SCALE GENOMIC DNA]</scope>
    <source>
        <strain evidence="3 4">LY-1</strain>
    </source>
</reference>
<evidence type="ECO:0000259" key="2">
    <source>
        <dbReference type="PROSITE" id="PS51502"/>
    </source>
</evidence>
<dbReference type="AlphaFoldDB" id="A0A2T7BGS2"/>
<dbReference type="InterPro" id="IPR011008">
    <property type="entry name" value="Dimeric_a/b-barrel"/>
</dbReference>
<name>A0A2T7BGS2_9BACT</name>
<feature type="chain" id="PRO_5015673497" evidence="1">
    <location>
        <begin position="24"/>
        <end position="135"/>
    </location>
</feature>
<dbReference type="PROSITE" id="PS51502">
    <property type="entry name" value="S_R_A_B_BARREL"/>
    <property type="match status" value="1"/>
</dbReference>
<keyword evidence="4" id="KW-1185">Reference proteome</keyword>
<sequence>MTASNRRKFLGTAAALVAGTAAAKAGATAPAPQKPLIHHAIFWLKDPQSAADRDKLVEGVKTLAKIPTVQSLHVGILASTEKRDVVDNTWSVSEVMFFKDLEGQATYQTHPVHLAFVKAYGHLWEKVVVYDAITV</sequence>
<protein>
    <submittedName>
        <fullName evidence="3">Stress responsive alpha-beta barrel domain-containing protein</fullName>
    </submittedName>
</protein>
<evidence type="ECO:0000313" key="3">
    <source>
        <dbReference type="EMBL" id="PUZ25433.1"/>
    </source>
</evidence>